<dbReference type="PANTHER" id="PTHR15184:SF71">
    <property type="entry name" value="ATP SYNTHASE SUBUNIT BETA, MITOCHONDRIAL"/>
    <property type="match status" value="1"/>
</dbReference>
<dbReference type="InterPro" id="IPR024034">
    <property type="entry name" value="ATPase_F1/V1_b/a_C"/>
</dbReference>
<sequence>MSKGHVTQVTGPVVDVKFDEGQLPDINNALTVRAQASEGQEEIDLTLEVALHLGDNSVRTIAMSSTDGVTRGMAAENTGNPISVPVGDVTLGRVFNLLGENIDLDEPLSADVRRDPIHREAPKFENLSTETEILETGIKVVDLLAPYIKGGKIGLFGGAGVGKTVLIQELINNIALEHGGLSVFAGVGERTREGNDLYYEMKDSGVINKTAMVFGQMNEPPGARFRVALTGLTMAEYFRDEKGSDVLLFIDNIYRFTQAGTEVSALLGRMPSAVGYQPTLATEMGQLQERITSTDKGSVTSIQAIYVPADDYTDPAPATTFAHLDATTNLDRSLSEEGIYPAVDPLGSTSRALDPENVGDEHYQVATEVQQTLQKYKELQDIIAILGMDELGDEDKLTVSRARRLRFFLSQNFHVAEQFTGQKGSYVPVAETIKGFREILDGKHDDIPEDAFRLVGRIEDVVEKAKGME</sequence>
<dbReference type="InterPro" id="IPR020003">
    <property type="entry name" value="ATPase_a/bsu_AS"/>
</dbReference>
<evidence type="ECO:0000256" key="1">
    <source>
        <dbReference type="ARBA" id="ARBA00004370"/>
    </source>
</evidence>
<keyword evidence="10 11" id="KW-0066">ATP synthesis</keyword>
<evidence type="ECO:0000259" key="12">
    <source>
        <dbReference type="SMART" id="SM00382"/>
    </source>
</evidence>
<evidence type="ECO:0000256" key="10">
    <source>
        <dbReference type="ARBA" id="ARBA00023310"/>
    </source>
</evidence>
<comment type="subcellular location">
    <subcellularLocation>
        <location evidence="11">Cell membrane</location>
        <topology evidence="11">Peripheral membrane protein</topology>
    </subcellularLocation>
    <subcellularLocation>
        <location evidence="1">Membrane</location>
    </subcellularLocation>
</comment>
<keyword evidence="14" id="KW-1185">Reference proteome</keyword>
<keyword evidence="6 11" id="KW-1278">Translocase</keyword>
<dbReference type="InterPro" id="IPR036121">
    <property type="entry name" value="ATPase_F1/V1/A1_a/bsu_N_sf"/>
</dbReference>
<organism evidence="13 14">
    <name type="scientific">Virgibacillus natechei</name>
    <dbReference type="NCBI Taxonomy" id="1216297"/>
    <lineage>
        <taxon>Bacteria</taxon>
        <taxon>Bacillati</taxon>
        <taxon>Bacillota</taxon>
        <taxon>Bacilli</taxon>
        <taxon>Bacillales</taxon>
        <taxon>Bacillaceae</taxon>
        <taxon>Virgibacillus</taxon>
    </lineage>
</organism>
<evidence type="ECO:0000256" key="2">
    <source>
        <dbReference type="ARBA" id="ARBA00008936"/>
    </source>
</evidence>
<dbReference type="CDD" id="cd18115">
    <property type="entry name" value="ATP-synt_F1_beta_N"/>
    <property type="match status" value="1"/>
</dbReference>
<dbReference type="CDD" id="cd18110">
    <property type="entry name" value="ATP-synt_F1_beta_C"/>
    <property type="match status" value="1"/>
</dbReference>
<evidence type="ECO:0000313" key="13">
    <source>
        <dbReference type="EMBL" id="MBP1969879.1"/>
    </source>
</evidence>
<proteinExistence type="inferred from homology"/>
<dbReference type="PANTHER" id="PTHR15184">
    <property type="entry name" value="ATP SYNTHASE"/>
    <property type="match status" value="1"/>
</dbReference>
<comment type="function">
    <text evidence="11">Produces ATP from ADP in the presence of a proton gradient across the membrane. The catalytic sites are hosted primarily by the beta subunits.</text>
</comment>
<dbReference type="Gene3D" id="3.40.50.300">
    <property type="entry name" value="P-loop containing nucleotide triphosphate hydrolases"/>
    <property type="match status" value="1"/>
</dbReference>
<keyword evidence="11" id="KW-0375">Hydrogen ion transport</keyword>
<keyword evidence="7 11" id="KW-0406">Ion transport</keyword>
<reference evidence="13 14" key="1">
    <citation type="submission" date="2021-03" db="EMBL/GenBank/DDBJ databases">
        <title>Genomic Encyclopedia of Type Strains, Phase IV (KMG-IV): sequencing the most valuable type-strain genomes for metagenomic binning, comparative biology and taxonomic classification.</title>
        <authorList>
            <person name="Goeker M."/>
        </authorList>
    </citation>
    <scope>NUCLEOTIDE SEQUENCE [LARGE SCALE GENOMIC DNA]</scope>
    <source>
        <strain evidence="13 14">DSM 25609</strain>
    </source>
</reference>
<comment type="caution">
    <text evidence="13">The sequence shown here is derived from an EMBL/GenBank/DDBJ whole genome shotgun (WGS) entry which is preliminary data.</text>
</comment>
<comment type="catalytic activity">
    <reaction evidence="11">
        <text>ATP + H2O + 4 H(+)(in) = ADP + phosphate + 5 H(+)(out)</text>
        <dbReference type="Rhea" id="RHEA:57720"/>
        <dbReference type="ChEBI" id="CHEBI:15377"/>
        <dbReference type="ChEBI" id="CHEBI:15378"/>
        <dbReference type="ChEBI" id="CHEBI:30616"/>
        <dbReference type="ChEBI" id="CHEBI:43474"/>
        <dbReference type="ChEBI" id="CHEBI:456216"/>
        <dbReference type="EC" id="7.1.2.2"/>
    </reaction>
</comment>
<dbReference type="Gene3D" id="2.40.10.170">
    <property type="match status" value="1"/>
</dbReference>
<evidence type="ECO:0000256" key="7">
    <source>
        <dbReference type="ARBA" id="ARBA00023065"/>
    </source>
</evidence>
<accession>A0ABS4IIR2</accession>
<evidence type="ECO:0000256" key="3">
    <source>
        <dbReference type="ARBA" id="ARBA00022448"/>
    </source>
</evidence>
<dbReference type="RefSeq" id="WP_209463043.1">
    <property type="nucleotide sequence ID" value="NZ_CP110224.1"/>
</dbReference>
<dbReference type="SUPFAM" id="SSF52540">
    <property type="entry name" value="P-loop containing nucleoside triphosphate hydrolases"/>
    <property type="match status" value="1"/>
</dbReference>
<dbReference type="InterPro" id="IPR005722">
    <property type="entry name" value="ATP_synth_F1_bsu"/>
</dbReference>
<keyword evidence="3 11" id="KW-0813">Transport</keyword>
<dbReference type="InterPro" id="IPR004100">
    <property type="entry name" value="ATPase_F1/V1/A1_a/bsu_N"/>
</dbReference>
<name>A0ABS4IIR2_9BACI</name>
<evidence type="ECO:0000313" key="14">
    <source>
        <dbReference type="Proteomes" id="UP001519345"/>
    </source>
</evidence>
<dbReference type="SUPFAM" id="SSF47917">
    <property type="entry name" value="C-terminal domain of alpha and beta subunits of F1 ATP synthase"/>
    <property type="match status" value="1"/>
</dbReference>
<dbReference type="InterPro" id="IPR050053">
    <property type="entry name" value="ATPase_alpha/beta_chains"/>
</dbReference>
<dbReference type="EC" id="7.1.2.2" evidence="11"/>
<dbReference type="EMBL" id="JAGGKX010000008">
    <property type="protein sequence ID" value="MBP1969879.1"/>
    <property type="molecule type" value="Genomic_DNA"/>
</dbReference>
<evidence type="ECO:0000256" key="9">
    <source>
        <dbReference type="ARBA" id="ARBA00023196"/>
    </source>
</evidence>
<evidence type="ECO:0000256" key="11">
    <source>
        <dbReference type="HAMAP-Rule" id="MF_01347"/>
    </source>
</evidence>
<dbReference type="SMART" id="SM00382">
    <property type="entry name" value="AAA"/>
    <property type="match status" value="1"/>
</dbReference>
<dbReference type="Pfam" id="PF22919">
    <property type="entry name" value="ATP-synt_VA_C"/>
    <property type="match status" value="1"/>
</dbReference>
<dbReference type="InterPro" id="IPR003593">
    <property type="entry name" value="AAA+_ATPase"/>
</dbReference>
<evidence type="ECO:0000256" key="6">
    <source>
        <dbReference type="ARBA" id="ARBA00022967"/>
    </source>
</evidence>
<keyword evidence="11" id="KW-1003">Cell membrane</keyword>
<dbReference type="HAMAP" id="MF_01347">
    <property type="entry name" value="ATP_synth_beta_bact"/>
    <property type="match status" value="1"/>
</dbReference>
<keyword evidence="4 11" id="KW-0547">Nucleotide-binding</keyword>
<dbReference type="SUPFAM" id="SSF50615">
    <property type="entry name" value="N-terminal domain of alpha and beta subunits of F1 ATP synthase"/>
    <property type="match status" value="1"/>
</dbReference>
<evidence type="ECO:0000256" key="8">
    <source>
        <dbReference type="ARBA" id="ARBA00023136"/>
    </source>
</evidence>
<dbReference type="Pfam" id="PF02874">
    <property type="entry name" value="ATP-synt_ab_N"/>
    <property type="match status" value="1"/>
</dbReference>
<feature type="domain" description="AAA+ ATPase" evidence="12">
    <location>
        <begin position="149"/>
        <end position="334"/>
    </location>
</feature>
<dbReference type="Gene3D" id="1.10.1140.10">
    <property type="entry name" value="Bovine Mitochondrial F1-atpase, Atp Synthase Beta Chain, Chain D, domain 3"/>
    <property type="match status" value="1"/>
</dbReference>
<protein>
    <recommendedName>
        <fullName evidence="11">ATP synthase subunit beta</fullName>
        <ecNumber evidence="11">7.1.2.2</ecNumber>
    </recommendedName>
    <alternativeName>
        <fullName evidence="11">ATP synthase F1 sector subunit beta</fullName>
    </alternativeName>
    <alternativeName>
        <fullName evidence="11">F-ATPase subunit beta</fullName>
    </alternativeName>
</protein>
<dbReference type="Proteomes" id="UP001519345">
    <property type="component" value="Unassembled WGS sequence"/>
</dbReference>
<feature type="binding site" evidence="11">
    <location>
        <begin position="157"/>
        <end position="164"/>
    </location>
    <ligand>
        <name>ATP</name>
        <dbReference type="ChEBI" id="CHEBI:30616"/>
    </ligand>
</feature>
<keyword evidence="8 11" id="KW-0472">Membrane</keyword>
<dbReference type="InterPro" id="IPR000194">
    <property type="entry name" value="ATPase_F1/V1/A1_a/bsu_nucl-bd"/>
</dbReference>
<dbReference type="InterPro" id="IPR027417">
    <property type="entry name" value="P-loop_NTPase"/>
</dbReference>
<comment type="similarity">
    <text evidence="2 11">Belongs to the ATPase alpha/beta chains family.</text>
</comment>
<gene>
    <name evidence="11" type="primary">atpD</name>
    <name evidence="13" type="ORF">J2Z83_001987</name>
</gene>
<dbReference type="CDD" id="cd01133">
    <property type="entry name" value="F1-ATPase_beta_CD"/>
    <property type="match status" value="1"/>
</dbReference>
<keyword evidence="5 11" id="KW-0067">ATP-binding</keyword>
<evidence type="ECO:0000256" key="5">
    <source>
        <dbReference type="ARBA" id="ARBA00022840"/>
    </source>
</evidence>
<evidence type="ECO:0000256" key="4">
    <source>
        <dbReference type="ARBA" id="ARBA00022741"/>
    </source>
</evidence>
<dbReference type="NCBIfam" id="TIGR01039">
    <property type="entry name" value="atpD"/>
    <property type="match status" value="1"/>
</dbReference>
<dbReference type="Pfam" id="PF00006">
    <property type="entry name" value="ATP-synt_ab"/>
    <property type="match status" value="1"/>
</dbReference>
<keyword evidence="9 11" id="KW-0139">CF(1)</keyword>
<dbReference type="InterPro" id="IPR055190">
    <property type="entry name" value="ATP-synt_VA_C"/>
</dbReference>
<dbReference type="PROSITE" id="PS00152">
    <property type="entry name" value="ATPASE_ALPHA_BETA"/>
    <property type="match status" value="1"/>
</dbReference>